<reference evidence="1 2" key="1">
    <citation type="submission" date="2020-08" db="EMBL/GenBank/DDBJ databases">
        <title>Whole genome shotgun sequence of Actinocatenispora thailandica NBRC 105041.</title>
        <authorList>
            <person name="Komaki H."/>
            <person name="Tamura T."/>
        </authorList>
    </citation>
    <scope>NUCLEOTIDE SEQUENCE [LARGE SCALE GENOMIC DNA]</scope>
    <source>
        <strain evidence="1 2">NBRC 105041</strain>
    </source>
</reference>
<protein>
    <recommendedName>
        <fullName evidence="3">DUF1998 domain-containing protein</fullName>
    </recommendedName>
</protein>
<evidence type="ECO:0008006" key="3">
    <source>
        <dbReference type="Google" id="ProtNLM"/>
    </source>
</evidence>
<dbReference type="Proteomes" id="UP000611640">
    <property type="component" value="Chromosome"/>
</dbReference>
<gene>
    <name evidence="1" type="ORF">Athai_46620</name>
</gene>
<keyword evidence="2" id="KW-1185">Reference proteome</keyword>
<proteinExistence type="predicted"/>
<sequence length="568" mass="63821">MRQLSKRSGSQMMRAFLPYQTVDLNRRIYQVTEWKAPEVVEVDREMVRRRLRGDIYPWTLADHDMGMGQALQRGAPVEVVRVDDRFGVHVTRFPRVWLCNGCRRIGRNQNVRCRCGTKDWTQLHYLGVHECGRVVEPWIRQCPAHQDVRLDSPKSAKAADIRFVCPECRQLVQQGLGFNRKCECGNGTIRWNVHKARMVYTPRSMVLINPPDPERMAELNRNGGARQALIWVVEGLAVPSPNEVDAPESAEHALQKLLDMKIPREVAEMAVAARPEAQEHPADRLPADRRELAVQGAVDIAMAVAEGHRPVSALAAETSPPSLTDAYQVRYPRALQRAGIAGLDLVDKFPVLQAAYGYTRGEDDPARCTLVPFRNGTKYRLYGYRSDTEAFLIRLDPARVADWLLARGHRLSGWSAGDTDPQAARLAVLTDVDIPHRQDAPAPTAGSDLLKLVHTYAHRFVRQAAVLCGIDRDALSEYLLPGHLAFFVYAAARGDFVLGGMQAVFESNLDDLLTEFVDAEHRCPLDPGCARGSGACSACVHLGEPSCRYFNRFLDRRVLFERDGYLRR</sequence>
<dbReference type="EMBL" id="AP023355">
    <property type="protein sequence ID" value="BCJ37159.1"/>
    <property type="molecule type" value="Genomic_DNA"/>
</dbReference>
<dbReference type="RefSeq" id="WP_203963412.1">
    <property type="nucleotide sequence ID" value="NZ_AP023355.1"/>
</dbReference>
<evidence type="ECO:0000313" key="2">
    <source>
        <dbReference type="Proteomes" id="UP000611640"/>
    </source>
</evidence>
<accession>A0A7R7HZA7</accession>
<organism evidence="1 2">
    <name type="scientific">Actinocatenispora thailandica</name>
    <dbReference type="NCBI Taxonomy" id="227318"/>
    <lineage>
        <taxon>Bacteria</taxon>
        <taxon>Bacillati</taxon>
        <taxon>Actinomycetota</taxon>
        <taxon>Actinomycetes</taxon>
        <taxon>Micromonosporales</taxon>
        <taxon>Micromonosporaceae</taxon>
        <taxon>Actinocatenispora</taxon>
    </lineage>
</organism>
<dbReference type="AlphaFoldDB" id="A0A7R7HZA7"/>
<evidence type="ECO:0000313" key="1">
    <source>
        <dbReference type="EMBL" id="BCJ37159.1"/>
    </source>
</evidence>
<name>A0A7R7HZA7_9ACTN</name>
<dbReference type="KEGG" id="atl:Athai_46620"/>